<keyword evidence="4" id="KW-1185">Reference proteome</keyword>
<sequence length="110" mass="12762">MDSAQPEESFRPETDYERWLREQDRHYRPGSRPVYGPDRQDLDDSFANGKWRGQFSEDTGLNRYSAIRNIVLSILLIMAIIKIARSCRKRRQQGGISFSRRAGDKIGNDA</sequence>
<evidence type="ECO:0000313" key="3">
    <source>
        <dbReference type="EMBL" id="KAE8158139.1"/>
    </source>
</evidence>
<keyword evidence="2" id="KW-0472">Membrane</keyword>
<organism evidence="3 4">
    <name type="scientific">Aspergillus tamarii</name>
    <dbReference type="NCBI Taxonomy" id="41984"/>
    <lineage>
        <taxon>Eukaryota</taxon>
        <taxon>Fungi</taxon>
        <taxon>Dikarya</taxon>
        <taxon>Ascomycota</taxon>
        <taxon>Pezizomycotina</taxon>
        <taxon>Eurotiomycetes</taxon>
        <taxon>Eurotiomycetidae</taxon>
        <taxon>Eurotiales</taxon>
        <taxon>Aspergillaceae</taxon>
        <taxon>Aspergillus</taxon>
        <taxon>Aspergillus subgen. Circumdati</taxon>
    </lineage>
</organism>
<name>A0A5N6UHQ5_ASPTM</name>
<evidence type="ECO:0000256" key="2">
    <source>
        <dbReference type="SAM" id="Phobius"/>
    </source>
</evidence>
<evidence type="ECO:0000313" key="4">
    <source>
        <dbReference type="Proteomes" id="UP000326950"/>
    </source>
</evidence>
<dbReference type="OrthoDB" id="4487168at2759"/>
<protein>
    <submittedName>
        <fullName evidence="3">Uncharacterized protein</fullName>
    </submittedName>
</protein>
<proteinExistence type="predicted"/>
<keyword evidence="2" id="KW-0812">Transmembrane</keyword>
<reference evidence="3 4" key="1">
    <citation type="submission" date="2019-04" db="EMBL/GenBank/DDBJ databases">
        <title>Friends and foes A comparative genomics study of 23 Aspergillus species from section Flavi.</title>
        <authorList>
            <consortium name="DOE Joint Genome Institute"/>
            <person name="Kjaerbolling I."/>
            <person name="Vesth T."/>
            <person name="Frisvad J.C."/>
            <person name="Nybo J.L."/>
            <person name="Theobald S."/>
            <person name="Kildgaard S."/>
            <person name="Isbrandt T."/>
            <person name="Kuo A."/>
            <person name="Sato A."/>
            <person name="Lyhne E.K."/>
            <person name="Kogle M.E."/>
            <person name="Wiebenga A."/>
            <person name="Kun R.S."/>
            <person name="Lubbers R.J."/>
            <person name="Makela M.R."/>
            <person name="Barry K."/>
            <person name="Chovatia M."/>
            <person name="Clum A."/>
            <person name="Daum C."/>
            <person name="Haridas S."/>
            <person name="He G."/>
            <person name="LaButti K."/>
            <person name="Lipzen A."/>
            <person name="Mondo S."/>
            <person name="Riley R."/>
            <person name="Salamov A."/>
            <person name="Simmons B.A."/>
            <person name="Magnuson J.K."/>
            <person name="Henrissat B."/>
            <person name="Mortensen U.H."/>
            <person name="Larsen T.O."/>
            <person name="Devries R.P."/>
            <person name="Grigoriev I.V."/>
            <person name="Machida M."/>
            <person name="Baker S.E."/>
            <person name="Andersen M.R."/>
        </authorList>
    </citation>
    <scope>NUCLEOTIDE SEQUENCE [LARGE SCALE GENOMIC DNA]</scope>
    <source>
        <strain evidence="3 4">CBS 117626</strain>
    </source>
</reference>
<feature type="region of interest" description="Disordered" evidence="1">
    <location>
        <begin position="21"/>
        <end position="46"/>
    </location>
</feature>
<dbReference type="Proteomes" id="UP000326950">
    <property type="component" value="Unassembled WGS sequence"/>
</dbReference>
<keyword evidence="2" id="KW-1133">Transmembrane helix</keyword>
<evidence type="ECO:0000256" key="1">
    <source>
        <dbReference type="SAM" id="MobiDB-lite"/>
    </source>
</evidence>
<dbReference type="EMBL" id="ML738703">
    <property type="protein sequence ID" value="KAE8158139.1"/>
    <property type="molecule type" value="Genomic_DNA"/>
</dbReference>
<dbReference type="AlphaFoldDB" id="A0A5N6UHQ5"/>
<feature type="transmembrane region" description="Helical" evidence="2">
    <location>
        <begin position="66"/>
        <end position="84"/>
    </location>
</feature>
<gene>
    <name evidence="3" type="ORF">BDV40DRAFT_29690</name>
</gene>
<accession>A0A5N6UHQ5</accession>